<comment type="caution">
    <text evidence="2">The sequence shown here is derived from an EMBL/GenBank/DDBJ whole genome shotgun (WGS) entry which is preliminary data.</text>
</comment>
<organism evidence="2 3">
    <name type="scientific">Cyclospora cayetanensis</name>
    <dbReference type="NCBI Taxonomy" id="88456"/>
    <lineage>
        <taxon>Eukaryota</taxon>
        <taxon>Sar</taxon>
        <taxon>Alveolata</taxon>
        <taxon>Apicomplexa</taxon>
        <taxon>Conoidasida</taxon>
        <taxon>Coccidia</taxon>
        <taxon>Eucoccidiorida</taxon>
        <taxon>Eimeriorina</taxon>
        <taxon>Eimeriidae</taxon>
        <taxon>Cyclospora</taxon>
    </lineage>
</organism>
<feature type="compositionally biased region" description="Basic residues" evidence="1">
    <location>
        <begin position="110"/>
        <end position="119"/>
    </location>
</feature>
<dbReference type="Proteomes" id="UP000095192">
    <property type="component" value="Unassembled WGS sequence"/>
</dbReference>
<dbReference type="VEuPathDB" id="ToxoDB:cyc_01969"/>
<dbReference type="AlphaFoldDB" id="A0A1D3D331"/>
<feature type="region of interest" description="Disordered" evidence="1">
    <location>
        <begin position="100"/>
        <end position="119"/>
    </location>
</feature>
<dbReference type="EMBL" id="JROU02000965">
    <property type="protein sequence ID" value="OEH77835.1"/>
    <property type="molecule type" value="Genomic_DNA"/>
</dbReference>
<feature type="region of interest" description="Disordered" evidence="1">
    <location>
        <begin position="1"/>
        <end position="21"/>
    </location>
</feature>
<proteinExistence type="predicted"/>
<gene>
    <name evidence="2" type="ORF">cyc_01969</name>
</gene>
<dbReference type="InParanoid" id="A0A1D3D331"/>
<evidence type="ECO:0000313" key="2">
    <source>
        <dbReference type="EMBL" id="OEH77835.1"/>
    </source>
</evidence>
<accession>A0A1D3D331</accession>
<keyword evidence="3" id="KW-1185">Reference proteome</keyword>
<evidence type="ECO:0000313" key="3">
    <source>
        <dbReference type="Proteomes" id="UP000095192"/>
    </source>
</evidence>
<sequence length="119" mass="13724">MSVCQYSRNMQRKRPPSSKKGLSIRVRTTCVEYPRIGLGCNAHPHNANREFYKQSPYIRESFFFAEQEEKLTTEDNVLSMAAKVVNETGLRTACDKAHKRSSVTHEGWRPHLHSTRAPF</sequence>
<evidence type="ECO:0000256" key="1">
    <source>
        <dbReference type="SAM" id="MobiDB-lite"/>
    </source>
</evidence>
<reference evidence="2 3" key="1">
    <citation type="journal article" date="2016" name="BMC Genomics">
        <title>Comparative genomics reveals Cyclospora cayetanensis possesses coccidia-like metabolism and invasion components but unique surface antigens.</title>
        <authorList>
            <person name="Liu S."/>
            <person name="Wang L."/>
            <person name="Zheng H."/>
            <person name="Xu Z."/>
            <person name="Roellig D.M."/>
            <person name="Li N."/>
            <person name="Frace M.A."/>
            <person name="Tang K."/>
            <person name="Arrowood M.J."/>
            <person name="Moss D.M."/>
            <person name="Zhang L."/>
            <person name="Feng Y."/>
            <person name="Xiao L."/>
        </authorList>
    </citation>
    <scope>NUCLEOTIDE SEQUENCE [LARGE SCALE GENOMIC DNA]</scope>
    <source>
        <strain evidence="2 3">CHN_HEN01</strain>
    </source>
</reference>
<protein>
    <submittedName>
        <fullName evidence="2">Uncharacterized protein</fullName>
    </submittedName>
</protein>
<name>A0A1D3D331_9EIME</name>